<gene>
    <name evidence="2" type="ORF">SAMN03159343_3987</name>
</gene>
<dbReference type="InterPro" id="IPR012338">
    <property type="entry name" value="Beta-lactam/transpept-like"/>
</dbReference>
<evidence type="ECO:0000259" key="1">
    <source>
        <dbReference type="Pfam" id="PF00144"/>
    </source>
</evidence>
<dbReference type="InterPro" id="IPR001466">
    <property type="entry name" value="Beta-lactam-related"/>
</dbReference>
<keyword evidence="3" id="KW-1185">Reference proteome</keyword>
<dbReference type="STRING" id="1960309.SAMN03159343_3987"/>
<reference evidence="3" key="1">
    <citation type="submission" date="2016-10" db="EMBL/GenBank/DDBJ databases">
        <authorList>
            <person name="Varghese N."/>
            <person name="Submissions S."/>
        </authorList>
    </citation>
    <scope>NUCLEOTIDE SEQUENCE [LARGE SCALE GENOMIC DNA]</scope>
    <source>
        <strain evidence="3">DSM 45722</strain>
    </source>
</reference>
<sequence length="466" mass="49112">MTSATSTTVEQVGAWLAERLPALLAEHDVPAAAVAVSVGGEVVEAAAGLLSRATGVEATTDSVFQIGSVTKVWTATLVMQLVDEGVVDLDAPVRQYLPDLRLGDESAAAAITVRQLLAHTAGFEGDVFTDTGRGDDALERYLGELAEVEQLFTPGELFSYNNAGYCVLGRLVEVLRGKPYDQCLTDHLITPLGLTTASPSPYEAIVHRVAVGHVTPAPGADQVPAPVWAMVRSNAPAGSMLAMSARDLVGFGRLHLSGGVAPDGTRLLAEATVAAMREPQVRLPELRVLGDAWGLGWELFDGPGGVHGHDGNTIGQASFLRLVPEHDLAVALLTNGGNPYALYADVVGHVLRELAGLEPRALPTPPADPVPVDTARVTGTYESLVYDLVVSADDDGRTWLQIVPKDPLVDMTDGPERTELVGYGPDALIPVQGQMGLHIPHVFLGDDGSGRARFLHLGRAVRRAGV</sequence>
<dbReference type="Pfam" id="PF00144">
    <property type="entry name" value="Beta-lactamase"/>
    <property type="match status" value="1"/>
</dbReference>
<dbReference type="SUPFAM" id="SSF56601">
    <property type="entry name" value="beta-lactamase/transpeptidase-like"/>
    <property type="match status" value="1"/>
</dbReference>
<evidence type="ECO:0000313" key="2">
    <source>
        <dbReference type="EMBL" id="SCX59689.1"/>
    </source>
</evidence>
<dbReference type="InterPro" id="IPR050491">
    <property type="entry name" value="AmpC-like"/>
</dbReference>
<name>A0A1G4Z1Z0_9ACTN</name>
<organism evidence="2 3">
    <name type="scientific">Klenkia marina</name>
    <dbReference type="NCBI Taxonomy" id="1960309"/>
    <lineage>
        <taxon>Bacteria</taxon>
        <taxon>Bacillati</taxon>
        <taxon>Actinomycetota</taxon>
        <taxon>Actinomycetes</taxon>
        <taxon>Geodermatophilales</taxon>
        <taxon>Geodermatophilaceae</taxon>
        <taxon>Klenkia</taxon>
    </lineage>
</organism>
<protein>
    <submittedName>
        <fullName evidence="2">CubicO group peptidase, beta-lactamase class C family</fullName>
    </submittedName>
</protein>
<dbReference type="PANTHER" id="PTHR46825:SF8">
    <property type="entry name" value="BETA-LACTAMASE-RELATED"/>
    <property type="match status" value="1"/>
</dbReference>
<dbReference type="OrthoDB" id="3325701at2"/>
<proteinExistence type="predicted"/>
<dbReference type="Proteomes" id="UP000198981">
    <property type="component" value="Unassembled WGS sequence"/>
</dbReference>
<evidence type="ECO:0000313" key="3">
    <source>
        <dbReference type="Proteomes" id="UP000198981"/>
    </source>
</evidence>
<accession>A0A1G4Z1Z0</accession>
<dbReference type="EMBL" id="FMUH01000008">
    <property type="protein sequence ID" value="SCX59689.1"/>
    <property type="molecule type" value="Genomic_DNA"/>
</dbReference>
<feature type="domain" description="Beta-lactamase-related" evidence="1">
    <location>
        <begin position="20"/>
        <end position="339"/>
    </location>
</feature>
<dbReference type="AlphaFoldDB" id="A0A1G4Z1Z0"/>
<dbReference type="Gene3D" id="3.40.710.10">
    <property type="entry name" value="DD-peptidase/beta-lactamase superfamily"/>
    <property type="match status" value="1"/>
</dbReference>
<dbReference type="PANTHER" id="PTHR46825">
    <property type="entry name" value="D-ALANYL-D-ALANINE-CARBOXYPEPTIDASE/ENDOPEPTIDASE AMPH"/>
    <property type="match status" value="1"/>
</dbReference>
<dbReference type="RefSeq" id="WP_092807654.1">
    <property type="nucleotide sequence ID" value="NZ_FMUH01000008.1"/>
</dbReference>